<dbReference type="AlphaFoldDB" id="A0AAW5MUW0"/>
<evidence type="ECO:0000313" key="1">
    <source>
        <dbReference type="EMBL" id="MCR6679794.1"/>
    </source>
</evidence>
<comment type="caution">
    <text evidence="1">The sequence shown here is derived from an EMBL/GenBank/DDBJ whole genome shotgun (WGS) entry which is preliminary data.</text>
</comment>
<name>A0AAW5MUW0_9ESCH</name>
<dbReference type="EMBL" id="JANPXH010001787">
    <property type="protein sequence ID" value="MCR6679794.1"/>
    <property type="molecule type" value="Genomic_DNA"/>
</dbReference>
<gene>
    <name evidence="1" type="ORF">NVV43_30885</name>
</gene>
<accession>A0AAW5MUW0</accession>
<protein>
    <submittedName>
        <fullName evidence="1">Capsule biosynthesis protein</fullName>
    </submittedName>
</protein>
<dbReference type="Proteomes" id="UP001206878">
    <property type="component" value="Unassembled WGS sequence"/>
</dbReference>
<evidence type="ECO:0000313" key="2">
    <source>
        <dbReference type="Proteomes" id="UP001206878"/>
    </source>
</evidence>
<proteinExistence type="predicted"/>
<feature type="non-terminal residue" evidence="1">
    <location>
        <position position="78"/>
    </location>
</feature>
<sequence>YFLNDLIKDETAEGFLNYYKDGIKVSYDDKTGLLNIQTQRFSPEFALKFNQTVIKESERFINEKSHRIAIDQLDFAES</sequence>
<feature type="non-terminal residue" evidence="1">
    <location>
        <position position="1"/>
    </location>
</feature>
<organism evidence="1 2">
    <name type="scientific">Escherichia marmotae</name>
    <dbReference type="NCBI Taxonomy" id="1499973"/>
    <lineage>
        <taxon>Bacteria</taxon>
        <taxon>Pseudomonadati</taxon>
        <taxon>Pseudomonadota</taxon>
        <taxon>Gammaproteobacteria</taxon>
        <taxon>Enterobacterales</taxon>
        <taxon>Enterobacteriaceae</taxon>
        <taxon>Escherichia</taxon>
    </lineage>
</organism>
<reference evidence="1" key="1">
    <citation type="submission" date="2022-07" db="EMBL/GenBank/DDBJ databases">
        <title>Diversity of ethanolamine utilization by human commensal Escherichia coli.</title>
        <authorList>
            <person name="Jubelin G."/>
        </authorList>
    </citation>
    <scope>NUCLEOTIDE SEQUENCE</scope>
    <source>
        <strain evidence="1">S1</strain>
    </source>
</reference>